<dbReference type="PANTHER" id="PTHR46574:SF1">
    <property type="entry name" value="43 KDA RECEPTOR-ASSOCIATED PROTEIN OF THE SYNAPSE"/>
    <property type="match status" value="1"/>
</dbReference>
<dbReference type="Gene3D" id="3.30.40.10">
    <property type="entry name" value="Zinc/RING finger domain, C3HC4 (zinc finger)"/>
    <property type="match status" value="1"/>
</dbReference>
<dbReference type="SUPFAM" id="SSF48452">
    <property type="entry name" value="TPR-like"/>
    <property type="match status" value="2"/>
</dbReference>
<protein>
    <submittedName>
        <fullName evidence="10 13">Uncharacterized protein</fullName>
    </submittedName>
</protein>
<evidence type="ECO:0000313" key="11">
    <source>
        <dbReference type="Proteomes" id="UP000093561"/>
    </source>
</evidence>
<dbReference type="InParanoid" id="A0A3P7EF56"/>
<dbReference type="SMART" id="SM00028">
    <property type="entry name" value="TPR"/>
    <property type="match status" value="4"/>
</dbReference>
<reference evidence="11" key="1">
    <citation type="submission" date="2015-03" db="EMBL/GenBank/DDBJ databases">
        <title>Wuchereria bancrofti Genome Sequencing Papua New Guinea Strain.</title>
        <authorList>
            <person name="Small S.T."/>
            <person name="Serre D."/>
            <person name="Zimmerman P.A."/>
        </authorList>
    </citation>
    <scope>NUCLEOTIDE SEQUENCE [LARGE SCALE GENOMIC DNA]</scope>
    <source>
        <strain evidence="11">pt0022</strain>
    </source>
</reference>
<dbReference type="GO" id="GO:0043495">
    <property type="term" value="F:protein-membrane adaptor activity"/>
    <property type="evidence" value="ECO:0007669"/>
    <property type="project" value="InterPro"/>
</dbReference>
<dbReference type="OMA" id="ALRCSHI"/>
<feature type="domain" description="RING-type" evidence="9">
    <location>
        <begin position="385"/>
        <end position="429"/>
    </location>
</feature>
<dbReference type="PROSITE" id="PS50081">
    <property type="entry name" value="ZF_DAG_PE_2"/>
    <property type="match status" value="1"/>
</dbReference>
<gene>
    <name evidence="10" type="ORF">WBA_LOCUS10847</name>
</gene>
<evidence type="ECO:0000256" key="3">
    <source>
        <dbReference type="ARBA" id="ARBA00022737"/>
    </source>
</evidence>
<dbReference type="Proteomes" id="UP000270924">
    <property type="component" value="Unassembled WGS sequence"/>
</dbReference>
<dbReference type="Pfam" id="PF10579">
    <property type="entry name" value="Rapsyn_N"/>
    <property type="match status" value="1"/>
</dbReference>
<evidence type="ECO:0000256" key="4">
    <source>
        <dbReference type="ARBA" id="ARBA00022771"/>
    </source>
</evidence>
<name>A0A3P7EF56_WUCBA</name>
<organism evidence="10 12">
    <name type="scientific">Wuchereria bancrofti</name>
    <dbReference type="NCBI Taxonomy" id="6293"/>
    <lineage>
        <taxon>Eukaryota</taxon>
        <taxon>Metazoa</taxon>
        <taxon>Ecdysozoa</taxon>
        <taxon>Nematoda</taxon>
        <taxon>Chromadorea</taxon>
        <taxon>Rhabditida</taxon>
        <taxon>Spirurina</taxon>
        <taxon>Spiruromorpha</taxon>
        <taxon>Filarioidea</taxon>
        <taxon>Onchocercidae</taxon>
        <taxon>Wuchereria</taxon>
    </lineage>
</organism>
<dbReference type="GO" id="GO:0033130">
    <property type="term" value="F:acetylcholine receptor binding"/>
    <property type="evidence" value="ECO:0007669"/>
    <property type="project" value="InterPro"/>
</dbReference>
<keyword evidence="12" id="KW-1185">Reference proteome</keyword>
<dbReference type="Proteomes" id="UP000093561">
    <property type="component" value="Unassembled WGS sequence"/>
</dbReference>
<evidence type="ECO:0000259" key="9">
    <source>
        <dbReference type="PROSITE" id="PS50089"/>
    </source>
</evidence>
<evidence type="ECO:0000256" key="5">
    <source>
        <dbReference type="ARBA" id="ARBA00022803"/>
    </source>
</evidence>
<dbReference type="GO" id="GO:1900075">
    <property type="term" value="P:positive regulation of neuromuscular synaptic transmission"/>
    <property type="evidence" value="ECO:0007669"/>
    <property type="project" value="TreeGrafter"/>
</dbReference>
<evidence type="ECO:0000256" key="2">
    <source>
        <dbReference type="ARBA" id="ARBA00022723"/>
    </source>
</evidence>
<accession>A0A3P7EF56</accession>
<comment type="similarity">
    <text evidence="1">Belongs to the RAPsyn family.</text>
</comment>
<dbReference type="WBParaSite" id="mrna-Wban_09270">
    <property type="protein sequence ID" value="mrna-Wban_09270"/>
    <property type="gene ID" value="Wban_09270"/>
</dbReference>
<dbReference type="PROSITE" id="PS50089">
    <property type="entry name" value="ZF_RING_2"/>
    <property type="match status" value="1"/>
</dbReference>
<dbReference type="EMBL" id="UYWW01012227">
    <property type="protein sequence ID" value="VDM19833.1"/>
    <property type="molecule type" value="Genomic_DNA"/>
</dbReference>
<keyword evidence="4 7" id="KW-0863">Zinc-finger</keyword>
<dbReference type="PANTHER" id="PTHR46574">
    <property type="entry name" value="43 KDA RECEPTOR-ASSOCIATED PROTEIN OF THE SYNAPSE"/>
    <property type="match status" value="1"/>
</dbReference>
<evidence type="ECO:0000256" key="6">
    <source>
        <dbReference type="ARBA" id="ARBA00022833"/>
    </source>
</evidence>
<evidence type="ECO:0000313" key="10">
    <source>
        <dbReference type="EMBL" id="VDM19833.1"/>
    </source>
</evidence>
<sequence>MGIRIQDNCISMGQRIAKHHMQSGVKLYHQRRHQQAIARWRAALRRLTNAEDRFITLGYMVQVYCDASNYQQMLRYALQQMELANVQQDEFMKSEAFLNLAKAYERLADFGKAIGYGRASLQHPSIDPRTPGHAHLVVALSQLGFSQFQASLEAFEKAMCVANQYSDRLLELQVCVGLGVLFTLLRDFSKAILFLRNALAILEGVTVNDVHAKYRSVVLYHLSVVLRRKGSLVDARATCDEAMKLAQETSNRSVYARCLCSVANICRDLGESEAKETLTKSWSRYEEAYRMMRQTNDRMGEVLVLDSMAKSASECRTFYTGKCECQAIQLNKKCIEVAKAIGCRHAMMKCHLRLQDLYSQLNDEDSEELARKAVTSLTQEMELFCNFCGQRYGLYDDSLQALRCSHIFHERCLQAYLTECLNPNCPKCQCKAVLMDSVSASTLSVSSFVATLRQPISSSEDIPFRSTTEQIDTVKSSVIEEQTSSERHLKISLSHPTFRELKAVQNDIDSPQTCTTAVVPAVGSLSMNTLPKLSVCKMDGTLPVSSVLNYSEEELRAGGPLVLPRGLTITDV</sequence>
<keyword evidence="2" id="KW-0479">Metal-binding</keyword>
<reference evidence="10 12" key="3">
    <citation type="submission" date="2018-11" db="EMBL/GenBank/DDBJ databases">
        <authorList>
            <consortium name="Pathogen Informatics"/>
        </authorList>
    </citation>
    <scope>NUCLEOTIDE SEQUENCE [LARGE SCALE GENOMIC DNA]</scope>
</reference>
<reference evidence="13" key="4">
    <citation type="submission" date="2024-02" db="UniProtKB">
        <authorList>
            <consortium name="WormBaseParasite"/>
        </authorList>
    </citation>
    <scope>IDENTIFICATION</scope>
    <source>
        <strain evidence="13">pt0022</strain>
    </source>
</reference>
<proteinExistence type="inferred from homology"/>
<dbReference type="InterPro" id="IPR002219">
    <property type="entry name" value="PKC_DAG/PE"/>
</dbReference>
<dbReference type="PRINTS" id="PR00217">
    <property type="entry name" value="POSTSYNAPTIC"/>
</dbReference>
<dbReference type="GO" id="GO:0005886">
    <property type="term" value="C:plasma membrane"/>
    <property type="evidence" value="ECO:0007669"/>
    <property type="project" value="TreeGrafter"/>
</dbReference>
<reference evidence="11" key="2">
    <citation type="journal article" date="2016" name="Mol. Ecol.">
        <title>Population genomics of the filarial nematode parasite Wuchereria bancrofti from mosquitoes.</title>
        <authorList>
            <person name="Small S.T."/>
            <person name="Reimer L.J."/>
            <person name="Tisch D.J."/>
            <person name="King C.L."/>
            <person name="Christensen B.M."/>
            <person name="Siba P.M."/>
            <person name="Kazura J.W."/>
            <person name="Serre D."/>
            <person name="Zimmerman P.A."/>
        </authorList>
    </citation>
    <scope>NUCLEOTIDE SEQUENCE</scope>
    <source>
        <strain evidence="11">pt0022</strain>
    </source>
</reference>
<dbReference type="AlphaFoldDB" id="A0A3P7EF56"/>
<evidence type="ECO:0000259" key="8">
    <source>
        <dbReference type="PROSITE" id="PS50081"/>
    </source>
</evidence>
<dbReference type="GO" id="GO:0005737">
    <property type="term" value="C:cytoplasm"/>
    <property type="evidence" value="ECO:0007669"/>
    <property type="project" value="UniProtKB-ARBA"/>
</dbReference>
<dbReference type="InterPro" id="IPR019734">
    <property type="entry name" value="TPR_rpt"/>
</dbReference>
<evidence type="ECO:0000256" key="7">
    <source>
        <dbReference type="PROSITE-ProRule" id="PRU00175"/>
    </source>
</evidence>
<dbReference type="InterPro" id="IPR019568">
    <property type="entry name" value="Rapsyn_myristoylation/link_N"/>
</dbReference>
<dbReference type="InterPro" id="IPR011990">
    <property type="entry name" value="TPR-like_helical_dom_sf"/>
</dbReference>
<dbReference type="CDD" id="cd16478">
    <property type="entry name" value="RING-H2_Rapsyn"/>
    <property type="match status" value="1"/>
</dbReference>
<keyword evidence="6" id="KW-0862">Zinc</keyword>
<dbReference type="SUPFAM" id="SSF57850">
    <property type="entry name" value="RING/U-box"/>
    <property type="match status" value="1"/>
</dbReference>
<evidence type="ECO:0000313" key="13">
    <source>
        <dbReference type="WBParaSite" id="mrna-Wban_09270"/>
    </source>
</evidence>
<dbReference type="GO" id="GO:0008270">
    <property type="term" value="F:zinc ion binding"/>
    <property type="evidence" value="ECO:0007669"/>
    <property type="project" value="UniProtKB-KW"/>
</dbReference>
<dbReference type="InterPro" id="IPR013083">
    <property type="entry name" value="Znf_RING/FYVE/PHD"/>
</dbReference>
<dbReference type="InterPro" id="IPR001237">
    <property type="entry name" value="Postsynaptic"/>
</dbReference>
<keyword evidence="3" id="KW-0677">Repeat</keyword>
<dbReference type="InterPro" id="IPR001841">
    <property type="entry name" value="Znf_RING"/>
</dbReference>
<dbReference type="GO" id="GO:0031594">
    <property type="term" value="C:neuromuscular junction"/>
    <property type="evidence" value="ECO:0007669"/>
    <property type="project" value="TreeGrafter"/>
</dbReference>
<dbReference type="Gene3D" id="1.25.40.10">
    <property type="entry name" value="Tetratricopeptide repeat domain"/>
    <property type="match status" value="3"/>
</dbReference>
<evidence type="ECO:0000256" key="1">
    <source>
        <dbReference type="ARBA" id="ARBA00007295"/>
    </source>
</evidence>
<feature type="domain" description="Phorbol-ester/DAG-type" evidence="8">
    <location>
        <begin position="366"/>
        <end position="420"/>
    </location>
</feature>
<dbReference type="OrthoDB" id="10040854at2759"/>
<dbReference type="FunCoup" id="A0A3P7EF56">
    <property type="interactions" value="93"/>
</dbReference>
<dbReference type="InterPro" id="IPR052480">
    <property type="entry name" value="RAPsyn"/>
</dbReference>
<evidence type="ECO:0000313" key="12">
    <source>
        <dbReference type="Proteomes" id="UP000270924"/>
    </source>
</evidence>
<dbReference type="GO" id="GO:0007271">
    <property type="term" value="P:synaptic transmission, cholinergic"/>
    <property type="evidence" value="ECO:0007669"/>
    <property type="project" value="TreeGrafter"/>
</dbReference>
<keyword evidence="5" id="KW-0802">TPR repeat</keyword>